<comment type="subcellular location">
    <subcellularLocation>
        <location evidence="10">Endomembrane system</location>
        <topology evidence="10">Peripheral membrane protein</topology>
        <orientation evidence="10">Cytoplasmic side</orientation>
    </subcellularLocation>
</comment>
<keyword evidence="6" id="KW-0862">Zinc</keyword>
<comment type="similarity">
    <text evidence="2">Belongs to the protein-tyrosine phosphatase family. Non-receptor class myotubularin subfamily.</text>
</comment>
<protein>
    <submittedName>
        <fullName evidence="16">Myotubularin-related protein</fullName>
    </submittedName>
</protein>
<dbReference type="Pfam" id="PF02141">
    <property type="entry name" value="DENN"/>
    <property type="match status" value="1"/>
</dbReference>
<dbReference type="InterPro" id="IPR001194">
    <property type="entry name" value="cDENN_dom"/>
</dbReference>
<dbReference type="Gene3D" id="3.30.310.10">
    <property type="entry name" value="TATA-Binding Protein"/>
    <property type="match status" value="1"/>
</dbReference>
<dbReference type="Pfam" id="PF02893">
    <property type="entry name" value="GRAM"/>
    <property type="match status" value="1"/>
</dbReference>
<evidence type="ECO:0000256" key="7">
    <source>
        <dbReference type="ARBA" id="ARBA00022927"/>
    </source>
</evidence>
<dbReference type="PROSITE" id="PS51339">
    <property type="entry name" value="PPASE_MYOTUBULARIN"/>
    <property type="match status" value="1"/>
</dbReference>
<dbReference type="FunFam" id="2.30.29.30:FF:000286">
    <property type="entry name" value="PH-protein kinase domain containing protein"/>
    <property type="match status" value="1"/>
</dbReference>
<evidence type="ECO:0000256" key="1">
    <source>
        <dbReference type="ARBA" id="ARBA00006613"/>
    </source>
</evidence>
<feature type="region of interest" description="Disordered" evidence="11">
    <location>
        <begin position="1328"/>
        <end position="1392"/>
    </location>
</feature>
<dbReference type="InterPro" id="IPR046349">
    <property type="entry name" value="C1-like_sf"/>
</dbReference>
<dbReference type="SMART" id="SM00809">
    <property type="entry name" value="Alpha_adaptinC2"/>
    <property type="match status" value="1"/>
</dbReference>
<name>A0A2A3ETU6_APICC</name>
<dbReference type="FunFam" id="3.40.50.11500:FF:000006">
    <property type="entry name" value="SET binding factor 2"/>
    <property type="match status" value="1"/>
</dbReference>
<dbReference type="InterPro" id="IPR012295">
    <property type="entry name" value="TBP_dom_sf"/>
</dbReference>
<dbReference type="InterPro" id="IPR013041">
    <property type="entry name" value="Clathrin_app_Ig-like_sf"/>
</dbReference>
<dbReference type="SUPFAM" id="SSF52799">
    <property type="entry name" value="(Phosphotyrosine protein) phosphatases II"/>
    <property type="match status" value="1"/>
</dbReference>
<dbReference type="GO" id="GO:0012505">
    <property type="term" value="C:endomembrane system"/>
    <property type="evidence" value="ECO:0007669"/>
    <property type="project" value="UniProtKB-SubCell"/>
</dbReference>
<dbReference type="Pfam" id="PF01602">
    <property type="entry name" value="Adaptin_N"/>
    <property type="match status" value="1"/>
</dbReference>
<keyword evidence="9" id="KW-0472">Membrane</keyword>
<evidence type="ECO:0000256" key="4">
    <source>
        <dbReference type="ARBA" id="ARBA00022553"/>
    </source>
</evidence>
<dbReference type="InterPro" id="IPR010569">
    <property type="entry name" value="Myotubularin-like_Pase_dom"/>
</dbReference>
<dbReference type="Gene3D" id="1.25.10.10">
    <property type="entry name" value="Leucine-rich Repeat Variant"/>
    <property type="match status" value="1"/>
</dbReference>
<dbReference type="PROSITE" id="PS50081">
    <property type="entry name" value="ZF_DAG_PE_2"/>
    <property type="match status" value="1"/>
</dbReference>
<comment type="similarity">
    <text evidence="1">Belongs to the adaptor complexes large subunit family.</text>
</comment>
<keyword evidence="7" id="KW-0653">Protein transport</keyword>
<dbReference type="OrthoDB" id="74314at2759"/>
<keyword evidence="8" id="KW-0007">Acetylation</keyword>
<dbReference type="Pfam" id="PF02883">
    <property type="entry name" value="Alpha_adaptinC2"/>
    <property type="match status" value="1"/>
</dbReference>
<dbReference type="PROSITE" id="PS50211">
    <property type="entry name" value="DENN"/>
    <property type="match status" value="1"/>
</dbReference>
<dbReference type="SUPFAM" id="SSF48371">
    <property type="entry name" value="ARM repeat"/>
    <property type="match status" value="1"/>
</dbReference>
<dbReference type="InterPro" id="IPR004182">
    <property type="entry name" value="GRAM"/>
</dbReference>
<keyword evidence="17" id="KW-1185">Reference proteome</keyword>
<dbReference type="InterPro" id="IPR015151">
    <property type="entry name" value="B-adaptin_app_sub_C"/>
</dbReference>
<dbReference type="Gene3D" id="3.30.450.200">
    <property type="match status" value="1"/>
</dbReference>
<dbReference type="SMART" id="SM00800">
    <property type="entry name" value="uDENN"/>
    <property type="match status" value="1"/>
</dbReference>
<organism evidence="16 17">
    <name type="scientific">Apis cerana cerana</name>
    <name type="common">Oriental honeybee</name>
    <dbReference type="NCBI Taxonomy" id="94128"/>
    <lineage>
        <taxon>Eukaryota</taxon>
        <taxon>Metazoa</taxon>
        <taxon>Ecdysozoa</taxon>
        <taxon>Arthropoda</taxon>
        <taxon>Hexapoda</taxon>
        <taxon>Insecta</taxon>
        <taxon>Pterygota</taxon>
        <taxon>Neoptera</taxon>
        <taxon>Endopterygota</taxon>
        <taxon>Hymenoptera</taxon>
        <taxon>Apocrita</taxon>
        <taxon>Aculeata</taxon>
        <taxon>Apoidea</taxon>
        <taxon>Anthophila</taxon>
        <taxon>Apidae</taxon>
        <taxon>Apis</taxon>
    </lineage>
</organism>
<dbReference type="GO" id="GO:0006886">
    <property type="term" value="P:intracellular protein transport"/>
    <property type="evidence" value="ECO:0007669"/>
    <property type="project" value="InterPro"/>
</dbReference>
<dbReference type="InterPro" id="IPR005113">
    <property type="entry name" value="uDENN_dom"/>
</dbReference>
<dbReference type="Proteomes" id="UP000242457">
    <property type="component" value="Unassembled WGS sequence"/>
</dbReference>
<evidence type="ECO:0000256" key="11">
    <source>
        <dbReference type="SAM" id="MobiDB-lite"/>
    </source>
</evidence>
<evidence type="ECO:0000313" key="16">
    <source>
        <dbReference type="EMBL" id="PBC34636.1"/>
    </source>
</evidence>
<dbReference type="InterPro" id="IPR026739">
    <property type="entry name" value="AP_beta"/>
</dbReference>
<feature type="domain" description="PH" evidence="12">
    <location>
        <begin position="1941"/>
        <end position="2045"/>
    </location>
</feature>
<dbReference type="Gene3D" id="3.40.50.11500">
    <property type="match status" value="1"/>
</dbReference>
<keyword evidence="4" id="KW-0597">Phosphoprotein</keyword>
<dbReference type="InterPro" id="IPR011989">
    <property type="entry name" value="ARM-like"/>
</dbReference>
<feature type="compositionally biased region" description="Polar residues" evidence="11">
    <location>
        <begin position="1370"/>
        <end position="1379"/>
    </location>
</feature>
<dbReference type="InterPro" id="IPR009028">
    <property type="entry name" value="Coatomer/calthrin_app_sub_C"/>
</dbReference>
<feature type="region of interest" description="Disordered" evidence="11">
    <location>
        <begin position="2601"/>
        <end position="2627"/>
    </location>
</feature>
<dbReference type="SUPFAM" id="SSF50729">
    <property type="entry name" value="PH domain-like"/>
    <property type="match status" value="2"/>
</dbReference>
<dbReference type="InterPro" id="IPR008152">
    <property type="entry name" value="Clathrin_a/b/g-adaptin_app_Ig"/>
</dbReference>
<evidence type="ECO:0000256" key="2">
    <source>
        <dbReference type="ARBA" id="ARBA00007471"/>
    </source>
</evidence>
<evidence type="ECO:0000256" key="3">
    <source>
        <dbReference type="ARBA" id="ARBA00022448"/>
    </source>
</evidence>
<dbReference type="InterPro" id="IPR037516">
    <property type="entry name" value="Tripartite_DENN"/>
</dbReference>
<dbReference type="Pfam" id="PF03456">
    <property type="entry name" value="uDENN"/>
    <property type="match status" value="1"/>
</dbReference>
<dbReference type="GO" id="GO:0030131">
    <property type="term" value="C:clathrin adaptor complex"/>
    <property type="evidence" value="ECO:0007669"/>
    <property type="project" value="InterPro"/>
</dbReference>
<evidence type="ECO:0000259" key="12">
    <source>
        <dbReference type="PROSITE" id="PS50003"/>
    </source>
</evidence>
<dbReference type="InterPro" id="IPR005112">
    <property type="entry name" value="dDENN_dom"/>
</dbReference>
<accession>A0A2A3ETU6</accession>
<dbReference type="Pfam" id="PF06602">
    <property type="entry name" value="Myotub-related"/>
    <property type="match status" value="1"/>
</dbReference>
<dbReference type="FunFam" id="1.25.10.10:FF:000002">
    <property type="entry name" value="AP complex subunit beta"/>
    <property type="match status" value="1"/>
</dbReference>
<dbReference type="Gene3D" id="2.30.29.30">
    <property type="entry name" value="Pleckstrin-homology domain (PH domain)/Phosphotyrosine-binding domain (PTB)"/>
    <property type="match status" value="1"/>
</dbReference>
<feature type="region of interest" description="Disordered" evidence="11">
    <location>
        <begin position="817"/>
        <end position="847"/>
    </location>
</feature>
<dbReference type="GO" id="GO:0016192">
    <property type="term" value="P:vesicle-mediated transport"/>
    <property type="evidence" value="ECO:0007669"/>
    <property type="project" value="InterPro"/>
</dbReference>
<dbReference type="CDD" id="cd13208">
    <property type="entry name" value="PH-GRAM_MTMR5_MTMR13"/>
    <property type="match status" value="1"/>
</dbReference>
<dbReference type="InterPro" id="IPR002553">
    <property type="entry name" value="Clathrin/coatomer_adapt-like_N"/>
</dbReference>
<dbReference type="InterPro" id="IPR043153">
    <property type="entry name" value="DENN_C"/>
</dbReference>
<feature type="compositionally biased region" description="Acidic residues" evidence="11">
    <location>
        <begin position="834"/>
        <end position="845"/>
    </location>
</feature>
<dbReference type="SUPFAM" id="SSF49348">
    <property type="entry name" value="Clathrin adaptor appendage domain"/>
    <property type="match status" value="1"/>
</dbReference>
<sequence length="2936" mass="328421">MLGAITPTNPHEYTEMSRLADYFVVVGYDHEKERGGISNGIILQRFPEKDWPDTPFIEGIEWFCQPQGWALSTERQEPRFFVSILTDIDANRHYCACMCFNETISILPSKPVDEEEDPVDGDSRSLVRTIPTIAHHSIMYAPKCLVLVSRLDYIETFRNCLGIIYTVYVENLGIPLETLVGNILGCIQVPPAGGPQVRFSIGAGDRQALQPPISPSLPITHSSVNLLFQQLGIRNVLVLFCAVMTEHKILFHSASYSRLTEGCRALTALMYPFRYTHVYIPLLPAALVEVLSTPTPFIMGVHSSLKHEVTELMDVIVADLDGGSIMVPDGVSLSLLPEPLLSQTQDALSLVLQPELSCADYAFPPLATRAPHSPMLDKELRAVFMRTFAQLLQGYRSCLTLIRIHPKPVITFHKAAFLGERGLTDCDFTTRVLDCMFFTSFIAERGPPWRPCDVWDELYNNLSDQLKQEAQDHRLILTHIQELAQQLYTNENPNPQPYVQKILKPPEGAFARIHQPLLPRINPEQVQAIIDEGLTKNNLKVRLSSLRPSQPRIVPMGPHISFVHDTRHLVSNSARRLEVLRNCINCIFENKISDARKTFPAVLRALKSKAARLALCMELSQHVVGNKAMLEHQQFDLVVRLMNCALQDDSSMDEHGVAAALLPLATAFCRKLCTGVIQFAYTCIQEHPVWQNQQFWEDAFYLDVQKDIKRLYLPGENSPPRLINDGILSPISPRDGKEFPFRDRYSIYQIQEPSALEIAAEQMRIWPTIDSEKQKELIASEESTMYSQAIHYANRMVYLLVPLDIGAKTHRQDNIYDDERASNSITNSVASDSGDAESGFEETDPGETGSAVIRMVSRFVDRVCTEGGVSAEHVRCLHQMVPGVVHMHIETLEAIHRESKRLPPIQKPKILTPNMLPGEEVIMDGLRVYLLPDGREESFTSGLPKIPPLLPAEGAIFLTNYRIVFKGIPCDPFACEQLVVRAFPVTSLTKEKRVAVQHLAHLDQCLQEGLQLRSCTFQLIKLAFDEEVTPENIETLRKLVHKARYPPHIFHHFAFNGQILVTQTAHHKGKEKNATLKGFAKKTLLKTARKAGFKPKQSSKRQKYVLPNMNMISNNKYMTSPGRMSLPVTDNNDLSHDDDLSVDDFEIPGIVTQPPTDAKTLERLSERSYVRDWSRLGLYSNGPHNNRRNEPFRLSSVNCAYMICRSYPALLIVPSSVSDESIRRFCRLYRHNRIPVVTWRHPRTKALLIRGAGYYGKSVMGMLKAHPASAGNLKATSSETTSSLEQEKYIMALVAATPLSALRQGSAWGMSDSSLSIDSLLLAAEDRNATPEQSRRNPFNKAIGTLSSSGGKGPKNFGRWGSLKDKRHNSQASLTSVHQRGTVRHSADSDSGTECVHTFQRAALYILGEKAHMKGVKAESAPKTDFIPVEYYDVRHTKAAFKKLMRACVPSSPNIEPDQSFYKLIESSEWLQQLQNLMQLAGAVIDLMDVQGSSVAVCLEEGWDTTATVCSVAQVCLDPHYRTIEGFRTLIEKEWLGFGHRFGHRSNLAANSQTTNFTPTFLQFLDIVHQIQKQFPLAFEFNEYYLKFLAYHSVSCRFRTFLLDCEFDRVECGITAVEDKRGSLTSHHKGVDTGSDDETIYPGGRLAGTNTGCNLGQSIFDYIEKQHARCPLFYNFMYTPNTENMVLRPVSHLPNLDMWQYYLEEELAHGPAYDLEVLQQDSQQEEEAEAADGVVKSNRKVVTQGYDGISSMVPDQFSHLLEEIHRLETELGHLPQKWKVLWDKLELPNTDSLARHASFSTALVRYHGRLIHKRSTLELLLRGKLASGSSSGNDGSVYAHPHRFERLDSATPTHCDACSGVLWGPVKAGLRCVDCGHVCHDKCADAVPKNCTKYKTVTDNLQTHTLTRSGGDNGSVNSSVTTIQTSSQQYYEQFSSNVAENRTHEGYLYKRGALLKGWKQRWFVLDSIKHQLRYYDAMEDSHCKGYIDLAEVVSVTPAQPMPGPPKKTDDKSFFDLRTNRRTYNFCAGDATTAQEWIEKIQNILPPLKKVIASMTVGKDVSALFPDVVNCMQTDNLELKKLVYLYLMNYAKSQPDMAIMAVNTFVKDCEDPNPLIRALAVRTMGCIRVDKITEYLCEPLRKCLKDEDPYVRKTAAVCVAKLYDINAALVEDQGFLDQLKDLLSDSNPMVVANAVAALSEINEASPSGQPLVEMNAQTINKLLTALNECTEWGQVFILDSLANYSPKDDREAQSICERITPRLAHANAAVVLSAVKVLMKLIEMLQSESDFVGTLTKKLAPPLVTLLSSEPEVQYVALRNINLIVQKRPDILKHEMKVFFVKYNDPIYVKLEKLDIMIRLASQANIAQVLSELKEYATEVDVDFVRKAVRAIGRCAIKVEPSAERCVSTLLDLIQTKVNYVVQEAIVVIKDIFRKYPNKYESIISTLCENLDTLDEPEARASMIWIIGEYAERIDNADELLESFLEGFHDENTQVQLQLLTAIVKLFLKRPTDTQELVQQVLSLATQDSDNPDLRDRGFIYWRLLSTDPAAAKEVVLAEKPLISEETDLLEPTLLDELICHISSLASVYHKPPTAFVEGRAAGTRKSLPARSNSNEDSTQHAAQPHAQVIPAQDSLIGDLLSMDIGGPTMVTPTPASQSGLGLDLLGSGLDGILGGTDTGNTAPVVSQTTTGLLGDIFGFNQGPTSYIAPKVNWLPAEKGKGFDIWGTFSRKNGQISMDMTFTNKAMQPMGGFAIQLNKNSFGLTPAAPLQVPSPLNPGTSIDTSVILSTAGAVQRMEPLNNLQVAIKNNIDVFYFACIVPMNVYFAEDGQLDKRVFLSTWKDIPAQNEVQYTLKGVMLTADQVVQKMQQNNVFTIAKRNVEGQDMLYQSLKLTNTVWVLNELKIQPGNPDVTLSLKSRSVEVAPGIFQAYNAILHS</sequence>
<dbReference type="InterPro" id="IPR013037">
    <property type="entry name" value="Clathrin_b-adaptin_app_Ig-like"/>
</dbReference>
<keyword evidence="5" id="KW-0479">Metal-binding</keyword>
<dbReference type="PROSITE" id="PS00479">
    <property type="entry name" value="ZF_DAG_PE_1"/>
    <property type="match status" value="1"/>
</dbReference>
<evidence type="ECO:0000256" key="9">
    <source>
        <dbReference type="ARBA" id="ARBA00023136"/>
    </source>
</evidence>
<evidence type="ECO:0000256" key="5">
    <source>
        <dbReference type="ARBA" id="ARBA00022723"/>
    </source>
</evidence>
<reference evidence="16 17" key="1">
    <citation type="submission" date="2014-07" db="EMBL/GenBank/DDBJ databases">
        <title>Genomic and transcriptomic analysis on Apis cerana provide comprehensive insights into honey bee biology.</title>
        <authorList>
            <person name="Diao Q."/>
            <person name="Sun L."/>
            <person name="Zheng H."/>
            <person name="Zheng H."/>
            <person name="Xu S."/>
            <person name="Wang S."/>
            <person name="Zeng Z."/>
            <person name="Hu F."/>
            <person name="Su S."/>
            <person name="Wu J."/>
        </authorList>
    </citation>
    <scope>NUCLEOTIDE SEQUENCE [LARGE SCALE GENOMIC DNA]</scope>
    <source>
        <tissue evidence="16">Pupae without intestine</tissue>
    </source>
</reference>
<proteinExistence type="inferred from homology"/>
<dbReference type="InterPro" id="IPR029021">
    <property type="entry name" value="Prot-tyrosine_phosphatase-like"/>
</dbReference>
<feature type="domain" description="Myotubularin phosphatase" evidence="15">
    <location>
        <begin position="1163"/>
        <end position="1703"/>
    </location>
</feature>
<evidence type="ECO:0000259" key="14">
    <source>
        <dbReference type="PROSITE" id="PS50211"/>
    </source>
</evidence>
<dbReference type="InterPro" id="IPR016024">
    <property type="entry name" value="ARM-type_fold"/>
</dbReference>
<dbReference type="FunFam" id="3.30.310.10:FF:000003">
    <property type="entry name" value="AP complex subunit beta"/>
    <property type="match status" value="1"/>
</dbReference>
<feature type="domain" description="UDENN" evidence="14">
    <location>
        <begin position="21"/>
        <end position="452"/>
    </location>
</feature>
<dbReference type="PANTHER" id="PTHR11134">
    <property type="entry name" value="ADAPTOR COMPLEX SUBUNIT BETA FAMILY MEMBER"/>
    <property type="match status" value="1"/>
</dbReference>
<dbReference type="Gene3D" id="2.60.40.1150">
    <property type="match status" value="1"/>
</dbReference>
<dbReference type="SMART" id="SM01020">
    <property type="entry name" value="B2-adapt-app_C"/>
    <property type="match status" value="1"/>
</dbReference>
<dbReference type="Gene3D" id="3.30.60.20">
    <property type="match status" value="1"/>
</dbReference>
<keyword evidence="3" id="KW-0813">Transport</keyword>
<dbReference type="InterPro" id="IPR001849">
    <property type="entry name" value="PH_domain"/>
</dbReference>
<dbReference type="GO" id="GO:0046872">
    <property type="term" value="F:metal ion binding"/>
    <property type="evidence" value="ECO:0007669"/>
    <property type="project" value="UniProtKB-KW"/>
</dbReference>
<dbReference type="InterPro" id="IPR011993">
    <property type="entry name" value="PH-like_dom_sf"/>
</dbReference>
<dbReference type="CDD" id="cd14534">
    <property type="entry name" value="PTP-MTMR5-like"/>
    <property type="match status" value="1"/>
</dbReference>
<dbReference type="EMBL" id="KZ288189">
    <property type="protein sequence ID" value="PBC34636.1"/>
    <property type="molecule type" value="Genomic_DNA"/>
</dbReference>
<gene>
    <name evidence="16" type="ORF">APICC_02372</name>
</gene>
<feature type="domain" description="Phorbol-ester/DAG-type" evidence="13">
    <location>
        <begin position="1841"/>
        <end position="1891"/>
    </location>
</feature>
<dbReference type="FunFam" id="2.60.40.1150:FF:000001">
    <property type="entry name" value="AP complex subunit beta"/>
    <property type="match status" value="1"/>
</dbReference>
<evidence type="ECO:0000256" key="8">
    <source>
        <dbReference type="ARBA" id="ARBA00022990"/>
    </source>
</evidence>
<dbReference type="SMART" id="SM00568">
    <property type="entry name" value="GRAM"/>
    <property type="match status" value="1"/>
</dbReference>
<dbReference type="PROSITE" id="PS50003">
    <property type="entry name" value="PH_DOMAIN"/>
    <property type="match status" value="1"/>
</dbReference>
<feature type="compositionally biased region" description="Polar residues" evidence="11">
    <location>
        <begin position="822"/>
        <end position="831"/>
    </location>
</feature>
<dbReference type="SMART" id="SM00799">
    <property type="entry name" value="DENN"/>
    <property type="match status" value="1"/>
</dbReference>
<dbReference type="SMART" id="SM00233">
    <property type="entry name" value="PH"/>
    <property type="match status" value="1"/>
</dbReference>
<dbReference type="SMART" id="SM00109">
    <property type="entry name" value="C1"/>
    <property type="match status" value="1"/>
</dbReference>
<evidence type="ECO:0000313" key="17">
    <source>
        <dbReference type="Proteomes" id="UP000242457"/>
    </source>
</evidence>
<feature type="compositionally biased region" description="Polar residues" evidence="11">
    <location>
        <begin position="2609"/>
        <end position="2621"/>
    </location>
</feature>
<dbReference type="CDD" id="cd01235">
    <property type="entry name" value="PH_Sbf1_hMTMR5"/>
    <property type="match status" value="1"/>
</dbReference>
<dbReference type="InterPro" id="IPR022096">
    <property type="entry name" value="SBF1/SBF2"/>
</dbReference>
<dbReference type="SUPFAM" id="SSF55711">
    <property type="entry name" value="Subdomain of clathrin and coatomer appendage domain"/>
    <property type="match status" value="1"/>
</dbReference>
<dbReference type="Pfam" id="PF12335">
    <property type="entry name" value="SBF2"/>
    <property type="match status" value="1"/>
</dbReference>
<dbReference type="Pfam" id="PF00130">
    <property type="entry name" value="C1_1"/>
    <property type="match status" value="1"/>
</dbReference>
<evidence type="ECO:0000259" key="13">
    <source>
        <dbReference type="PROSITE" id="PS50081"/>
    </source>
</evidence>
<dbReference type="Pfam" id="PF00169">
    <property type="entry name" value="PH"/>
    <property type="match status" value="1"/>
</dbReference>
<dbReference type="SUPFAM" id="SSF57889">
    <property type="entry name" value="Cysteine-rich domain"/>
    <property type="match status" value="1"/>
</dbReference>
<evidence type="ECO:0000259" key="15">
    <source>
        <dbReference type="PROSITE" id="PS51339"/>
    </source>
</evidence>
<dbReference type="Pfam" id="PF09066">
    <property type="entry name" value="B2-adapt-app_C"/>
    <property type="match status" value="1"/>
</dbReference>
<evidence type="ECO:0000256" key="10">
    <source>
        <dbReference type="ARBA" id="ARBA00029433"/>
    </source>
</evidence>
<dbReference type="SMART" id="SM00801">
    <property type="entry name" value="dDENN"/>
    <property type="match status" value="1"/>
</dbReference>
<evidence type="ECO:0000256" key="6">
    <source>
        <dbReference type="ARBA" id="ARBA00022833"/>
    </source>
</evidence>
<dbReference type="InterPro" id="IPR002219">
    <property type="entry name" value="PKC_DAG/PE"/>
</dbReference>
<dbReference type="STRING" id="94128.A0A2A3ETU6"/>